<accession>A0AAW1S1F0</accession>
<feature type="compositionally biased region" description="Gly residues" evidence="9">
    <location>
        <begin position="372"/>
        <end position="389"/>
    </location>
</feature>
<dbReference type="Proteomes" id="UP001445335">
    <property type="component" value="Unassembled WGS sequence"/>
</dbReference>
<gene>
    <name evidence="13" type="ORF">WJX81_002595</name>
</gene>
<feature type="region of interest" description="Disordered" evidence="9">
    <location>
        <begin position="743"/>
        <end position="778"/>
    </location>
</feature>
<feature type="signal peptide" evidence="11">
    <location>
        <begin position="1"/>
        <end position="19"/>
    </location>
</feature>
<evidence type="ECO:0000313" key="13">
    <source>
        <dbReference type="EMBL" id="KAK9839800.1"/>
    </source>
</evidence>
<evidence type="ECO:0000256" key="1">
    <source>
        <dbReference type="ARBA" id="ARBA00004430"/>
    </source>
</evidence>
<feature type="compositionally biased region" description="Low complexity" evidence="9">
    <location>
        <begin position="406"/>
        <end position="420"/>
    </location>
</feature>
<feature type="region of interest" description="Disordered" evidence="9">
    <location>
        <begin position="666"/>
        <end position="688"/>
    </location>
</feature>
<dbReference type="CDD" id="cd13999">
    <property type="entry name" value="STKc_MAP3K-like"/>
    <property type="match status" value="1"/>
</dbReference>
<organism evidence="13 14">
    <name type="scientific">Elliptochloris bilobata</name>
    <dbReference type="NCBI Taxonomy" id="381761"/>
    <lineage>
        <taxon>Eukaryota</taxon>
        <taxon>Viridiplantae</taxon>
        <taxon>Chlorophyta</taxon>
        <taxon>core chlorophytes</taxon>
        <taxon>Trebouxiophyceae</taxon>
        <taxon>Trebouxiophyceae incertae sedis</taxon>
        <taxon>Elliptochloris clade</taxon>
        <taxon>Elliptochloris</taxon>
    </lineage>
</organism>
<dbReference type="PANTHER" id="PTHR48056">
    <property type="entry name" value="LRR RECEPTOR-LIKE SERINE/THREONINE-PROTEIN KINASE-RELATED"/>
    <property type="match status" value="1"/>
</dbReference>
<dbReference type="SMART" id="SM00369">
    <property type="entry name" value="LRR_TYP"/>
    <property type="match status" value="3"/>
</dbReference>
<dbReference type="SUPFAM" id="SSF56112">
    <property type="entry name" value="Protein kinase-like (PK-like)"/>
    <property type="match status" value="1"/>
</dbReference>
<dbReference type="SMART" id="SM00220">
    <property type="entry name" value="S_TKc"/>
    <property type="match status" value="1"/>
</dbReference>
<feature type="region of interest" description="Disordered" evidence="9">
    <location>
        <begin position="1146"/>
        <end position="1167"/>
    </location>
</feature>
<evidence type="ECO:0000256" key="8">
    <source>
        <dbReference type="PROSITE-ProRule" id="PRU10141"/>
    </source>
</evidence>
<dbReference type="Gene3D" id="1.10.510.10">
    <property type="entry name" value="Transferase(Phosphotransferase) domain 1"/>
    <property type="match status" value="1"/>
</dbReference>
<keyword evidence="10" id="KW-1133">Transmembrane helix</keyword>
<dbReference type="GO" id="GO:0004672">
    <property type="term" value="F:protein kinase activity"/>
    <property type="evidence" value="ECO:0007669"/>
    <property type="project" value="InterPro"/>
</dbReference>
<evidence type="ECO:0000256" key="7">
    <source>
        <dbReference type="ARBA" id="ARBA00022840"/>
    </source>
</evidence>
<dbReference type="InterPro" id="IPR003591">
    <property type="entry name" value="Leu-rich_rpt_typical-subtyp"/>
</dbReference>
<proteinExistence type="predicted"/>
<feature type="binding site" evidence="8">
    <location>
        <position position="934"/>
    </location>
    <ligand>
        <name>ATP</name>
        <dbReference type="ChEBI" id="CHEBI:30616"/>
    </ligand>
</feature>
<keyword evidence="11" id="KW-0732">Signal</keyword>
<name>A0AAW1S1F0_9CHLO</name>
<dbReference type="InterPro" id="IPR001611">
    <property type="entry name" value="Leu-rich_rpt"/>
</dbReference>
<evidence type="ECO:0000256" key="5">
    <source>
        <dbReference type="ARBA" id="ARBA00022741"/>
    </source>
</evidence>
<evidence type="ECO:0000256" key="10">
    <source>
        <dbReference type="SAM" id="Phobius"/>
    </source>
</evidence>
<dbReference type="InterPro" id="IPR000719">
    <property type="entry name" value="Prot_kinase_dom"/>
</dbReference>
<dbReference type="Pfam" id="PF00560">
    <property type="entry name" value="LRR_1"/>
    <property type="match status" value="2"/>
</dbReference>
<feature type="domain" description="Protein kinase" evidence="12">
    <location>
        <begin position="906"/>
        <end position="1157"/>
    </location>
</feature>
<evidence type="ECO:0000256" key="11">
    <source>
        <dbReference type="SAM" id="SignalP"/>
    </source>
</evidence>
<evidence type="ECO:0000313" key="14">
    <source>
        <dbReference type="Proteomes" id="UP001445335"/>
    </source>
</evidence>
<keyword evidence="5 8" id="KW-0547">Nucleotide-binding</keyword>
<dbReference type="Gene3D" id="3.80.10.10">
    <property type="entry name" value="Ribonuclease Inhibitor"/>
    <property type="match status" value="1"/>
</dbReference>
<evidence type="ECO:0000259" key="12">
    <source>
        <dbReference type="PROSITE" id="PS50011"/>
    </source>
</evidence>
<keyword evidence="3" id="KW-0808">Transferase</keyword>
<dbReference type="GO" id="GO:0005930">
    <property type="term" value="C:axoneme"/>
    <property type="evidence" value="ECO:0007669"/>
    <property type="project" value="UniProtKB-SubCell"/>
</dbReference>
<keyword evidence="2" id="KW-0433">Leucine-rich repeat</keyword>
<dbReference type="PROSITE" id="PS00108">
    <property type="entry name" value="PROTEIN_KINASE_ST"/>
    <property type="match status" value="1"/>
</dbReference>
<feature type="chain" id="PRO_5043665550" description="Protein kinase domain-containing protein" evidence="11">
    <location>
        <begin position="20"/>
        <end position="1167"/>
    </location>
</feature>
<sequence length="1167" mass="118998">MRSRLVLLVALAGLLAVGAAPAGNSSAQSDRELLLELPQNVVNWGEFASANNLKGWLDASVPLCQWSGVQCDGNGRITALRLSCALCTVRMAGSLPGGLAGLDRLQTLVLSSNWLNSTLPPEFAAGFHMLEELHLDYNAFTGGLPAAWLATRGSLPALESLALEGNLLTSTLPDAAPGALQSLQSLGLQWNQLEGSIPSSWAQLRALKSVWLRPGNYQLCDGAPAGSRFMLCKELHDACLPQPSLGQVCNLGVPMALSLPPPTATVTMLQAVLRILGTGVAPFDDARRAVLASALQADLADVAAGDVAILTVSPVVAILVPGIAPGPALVLAPGAAAVAAAAGAALPSAPATGPSAASGPHSPRAAPSPVPHGGGQGAEGSLVPGGGARGHAREPRARRQPLPPGAQRRAAAVAARAEAANPPVHAQTLPDVSGGGRRLLALIEAALAAAPAAALGEYLAQGSALAPGGPDPNSIPAAAQDALPAFTPLSLLDTAADAASASSEPDGAGSLAPAGAWSALGAGDGAQVLGVDVVLQLHVHLRPRSDATGSALGSPAHPATAVSTVEHQLWQATSDGSALLAQLQAAGVPARRVLLISAEPLDPAALPPGSRYRVLAGALGVGAGPGAPLTLSPGALAAVVVTCVLLGLVLAVGIALLIQRRQRRLRDTPQAHASGVPTGALASAKRGCEGSAGAPGGGYGGGPVAGRPPARLLSTIGSMELLLSMGGNVSRWASGDLDAASERSASSTAVGPAPHSHASAFSIHCTPPRAPSARGAALSSLGPARATVAPLWLPAGAEHGSEPELGHAGPASNPHPYHYPTESRPGRLDRRASSAEWEAACVEGGPGAAGGVPGLNAGYGGTAVERGGSGVSTSGRMDSGSIELPVLPWSDWQIPAEEIRVCRRPNGAEWELGSGAFGKVFKAVRGGVQVVAVKVLHDMSEEQSSKFGHEIAVLKSCRHPNIVQFQGAAIPDGRLMLVTEYLARGDLWHALQRLPAEGGPGIFAWNRWGRRIALDIARGLCFLHGLGIVHFDLKSHNILLAADGTAKIADVGLARLLNQGYVSRLDDVTGTFSHAAPELLLGVRRVNEKADCFSYGVVLWEIATQERPLRGQLRDLRVPEEAPAEVAALMAECLDQNPKARPSAREIFERLSEAPAAPAQRAPEHLP</sequence>
<keyword evidence="14" id="KW-1185">Reference proteome</keyword>
<keyword evidence="4" id="KW-0677">Repeat</keyword>
<evidence type="ECO:0000256" key="3">
    <source>
        <dbReference type="ARBA" id="ARBA00022679"/>
    </source>
</evidence>
<keyword evidence="10" id="KW-0472">Membrane</keyword>
<keyword evidence="10" id="KW-0812">Transmembrane</keyword>
<reference evidence="13 14" key="1">
    <citation type="journal article" date="2024" name="Nat. Commun.">
        <title>Phylogenomics reveals the evolutionary origins of lichenization in chlorophyte algae.</title>
        <authorList>
            <person name="Puginier C."/>
            <person name="Libourel C."/>
            <person name="Otte J."/>
            <person name="Skaloud P."/>
            <person name="Haon M."/>
            <person name="Grisel S."/>
            <person name="Petersen M."/>
            <person name="Berrin J.G."/>
            <person name="Delaux P.M."/>
            <person name="Dal Grande F."/>
            <person name="Keller J."/>
        </authorList>
    </citation>
    <scope>NUCLEOTIDE SEQUENCE [LARGE SCALE GENOMIC DNA]</scope>
    <source>
        <strain evidence="13 14">SAG 245.80</strain>
    </source>
</reference>
<evidence type="ECO:0000256" key="4">
    <source>
        <dbReference type="ARBA" id="ARBA00022737"/>
    </source>
</evidence>
<dbReference type="PANTHER" id="PTHR48056:SF81">
    <property type="entry name" value="RECEPTOR PROTEIN-TYROSINE KINASE CEPR1"/>
    <property type="match status" value="1"/>
</dbReference>
<keyword evidence="7 8" id="KW-0067">ATP-binding</keyword>
<protein>
    <recommendedName>
        <fullName evidence="12">Protein kinase domain-containing protein</fullName>
    </recommendedName>
</protein>
<dbReference type="FunFam" id="3.30.200.20:FF:000180">
    <property type="entry name" value="serine/threonine-protein kinase STY46-like"/>
    <property type="match status" value="1"/>
</dbReference>
<dbReference type="AlphaFoldDB" id="A0AAW1S1F0"/>
<feature type="compositionally biased region" description="Low complexity" evidence="9">
    <location>
        <begin position="348"/>
        <end position="367"/>
    </location>
</feature>
<dbReference type="Pfam" id="PF00069">
    <property type="entry name" value="Pkinase"/>
    <property type="match status" value="1"/>
</dbReference>
<dbReference type="PROSITE" id="PS00107">
    <property type="entry name" value="PROTEIN_KINASE_ATP"/>
    <property type="match status" value="1"/>
</dbReference>
<dbReference type="PROSITE" id="PS50011">
    <property type="entry name" value="PROTEIN_KINASE_DOM"/>
    <property type="match status" value="1"/>
</dbReference>
<keyword evidence="6" id="KW-0418">Kinase</keyword>
<feature type="region of interest" description="Disordered" evidence="9">
    <location>
        <begin position="348"/>
        <end position="433"/>
    </location>
</feature>
<comment type="subcellular location">
    <subcellularLocation>
        <location evidence="1">Cytoplasm</location>
        <location evidence="1">Cytoskeleton</location>
        <location evidence="1">Cilium axoneme</location>
    </subcellularLocation>
</comment>
<feature type="transmembrane region" description="Helical" evidence="10">
    <location>
        <begin position="635"/>
        <end position="658"/>
    </location>
</feature>
<dbReference type="InterPro" id="IPR017441">
    <property type="entry name" value="Protein_kinase_ATP_BS"/>
</dbReference>
<comment type="caution">
    <text evidence="13">The sequence shown here is derived from an EMBL/GenBank/DDBJ whole genome shotgun (WGS) entry which is preliminary data.</text>
</comment>
<dbReference type="InterPro" id="IPR050647">
    <property type="entry name" value="Plant_LRR-RLKs"/>
</dbReference>
<feature type="region of interest" description="Disordered" evidence="9">
    <location>
        <begin position="797"/>
        <end position="832"/>
    </location>
</feature>
<dbReference type="InterPro" id="IPR008271">
    <property type="entry name" value="Ser/Thr_kinase_AS"/>
</dbReference>
<dbReference type="InterPro" id="IPR032675">
    <property type="entry name" value="LRR_dom_sf"/>
</dbReference>
<evidence type="ECO:0000256" key="2">
    <source>
        <dbReference type="ARBA" id="ARBA00022614"/>
    </source>
</evidence>
<dbReference type="SUPFAM" id="SSF52058">
    <property type="entry name" value="L domain-like"/>
    <property type="match status" value="1"/>
</dbReference>
<evidence type="ECO:0000256" key="6">
    <source>
        <dbReference type="ARBA" id="ARBA00022777"/>
    </source>
</evidence>
<dbReference type="GO" id="GO:0005524">
    <property type="term" value="F:ATP binding"/>
    <property type="evidence" value="ECO:0007669"/>
    <property type="project" value="UniProtKB-UniRule"/>
</dbReference>
<dbReference type="EMBL" id="JALJOU010000014">
    <property type="protein sequence ID" value="KAK9839800.1"/>
    <property type="molecule type" value="Genomic_DNA"/>
</dbReference>
<dbReference type="InterPro" id="IPR011009">
    <property type="entry name" value="Kinase-like_dom_sf"/>
</dbReference>
<evidence type="ECO:0000256" key="9">
    <source>
        <dbReference type="SAM" id="MobiDB-lite"/>
    </source>
</evidence>